<evidence type="ECO:0000313" key="2">
    <source>
        <dbReference type="Proteomes" id="UP000308886"/>
    </source>
</evidence>
<proteinExistence type="predicted"/>
<gene>
    <name evidence="1" type="ORF">E5358_07350</name>
</gene>
<keyword evidence="1" id="KW-0012">Acyltransferase</keyword>
<sequence length="342" mass="38526">MNNKNLAIEALRLPLIILVVFIHENPTFDSLGYWGLTVNTIAQVAVPCFFLIAGYFFIGRGPLTWEIYKAKLSKRARTLLVPYLLWNLVPSLVLIGGNLFSILFRGKSPDDLLAFLSGLWNEGLWHLWWDKVNGMPSDSPLWFLRDLIVMCLMAPVFYYFIRKCGTLMVAVLFLLYVFLPGDLKSIPGVSLTAIFFFNVGMYLRYNGISLIDRDRKYQASVVAITFLLLLMVVVPRHQGFLCPLFIAAGTYSSFALIGRANESVVTFMSRFSPTIFFIYAVHQTFVLAQTGKIVARLLPDSYAGHVLAYLIVPFVTTAVCMAIYYVLRLISPKLIGILCGGR</sequence>
<accession>A0AC61QQL2</accession>
<name>A0AC61QQL2_9BACT</name>
<keyword evidence="2" id="KW-1185">Reference proteome</keyword>
<dbReference type="EMBL" id="SRZC01000010">
    <property type="protein sequence ID" value="TGX82354.1"/>
    <property type="molecule type" value="Genomic_DNA"/>
</dbReference>
<keyword evidence="1" id="KW-0808">Transferase</keyword>
<dbReference type="Proteomes" id="UP000308886">
    <property type="component" value="Unassembled WGS sequence"/>
</dbReference>
<evidence type="ECO:0000313" key="1">
    <source>
        <dbReference type="EMBL" id="TGX82354.1"/>
    </source>
</evidence>
<comment type="caution">
    <text evidence="1">The sequence shown here is derived from an EMBL/GenBank/DDBJ whole genome shotgun (WGS) entry which is preliminary data.</text>
</comment>
<organism evidence="1 2">
    <name type="scientific">Palleniella muris</name>
    <dbReference type="NCBI Taxonomy" id="3038145"/>
    <lineage>
        <taxon>Bacteria</taxon>
        <taxon>Pseudomonadati</taxon>
        <taxon>Bacteroidota</taxon>
        <taxon>Bacteroidia</taxon>
        <taxon>Bacteroidales</taxon>
        <taxon>Prevotellaceae</taxon>
        <taxon>Palleniella</taxon>
    </lineage>
</organism>
<protein>
    <submittedName>
        <fullName evidence="1">Acyltransferase</fullName>
    </submittedName>
</protein>
<reference evidence="1" key="1">
    <citation type="submission" date="2019-04" db="EMBL/GenBank/DDBJ databases">
        <title>Microbes associate with the intestines of laboratory mice.</title>
        <authorList>
            <person name="Navarre W."/>
            <person name="Wong E."/>
            <person name="Huang K."/>
            <person name="Tropini C."/>
            <person name="Ng K."/>
            <person name="Yu B."/>
        </authorList>
    </citation>
    <scope>NUCLEOTIDE SEQUENCE</scope>
    <source>
        <strain evidence="1">NM73_A23</strain>
    </source>
</reference>